<feature type="site" description="Electron transfer via tryptophanyl radical" evidence="5">
    <location>
        <position position="212"/>
    </location>
</feature>
<organism evidence="8 9">
    <name type="scientific">Candidatus Nitrosarchaeum limnium BG20</name>
    <dbReference type="NCBI Taxonomy" id="859192"/>
    <lineage>
        <taxon>Archaea</taxon>
        <taxon>Nitrososphaerota</taxon>
        <taxon>Nitrososphaeria</taxon>
        <taxon>Nitrosopumilales</taxon>
        <taxon>Nitrosopumilaceae</taxon>
        <taxon>Nitrosarchaeum</taxon>
    </lineage>
</organism>
<dbReference type="Gene3D" id="1.25.40.80">
    <property type="match status" value="1"/>
</dbReference>
<dbReference type="InterPro" id="IPR005101">
    <property type="entry name" value="Cryptochr/Photolyase_FAD-bd"/>
</dbReference>
<dbReference type="RefSeq" id="WP_010193458.1">
    <property type="nucleotide sequence ID" value="NZ_AHJG01000231.1"/>
</dbReference>
<evidence type="ECO:0000256" key="2">
    <source>
        <dbReference type="ARBA" id="ARBA00022827"/>
    </source>
</evidence>
<evidence type="ECO:0000256" key="1">
    <source>
        <dbReference type="ARBA" id="ARBA00022630"/>
    </source>
</evidence>
<keyword evidence="8" id="KW-0456">Lyase</keyword>
<name>S2EK16_9ARCH</name>
<comment type="cofactor">
    <cofactor evidence="4">
        <name>FAD</name>
        <dbReference type="ChEBI" id="CHEBI:57692"/>
    </cofactor>
    <text evidence="4">Binds 1 FAD per subunit.</text>
</comment>
<evidence type="ECO:0000256" key="3">
    <source>
        <dbReference type="ARBA" id="ARBA00022991"/>
    </source>
</evidence>
<dbReference type="GO" id="GO:0071949">
    <property type="term" value="F:FAD binding"/>
    <property type="evidence" value="ECO:0007669"/>
    <property type="project" value="TreeGrafter"/>
</dbReference>
<dbReference type="Proteomes" id="UP000014065">
    <property type="component" value="Unassembled WGS sequence"/>
</dbReference>
<feature type="binding site" evidence="4">
    <location>
        <position position="82"/>
    </location>
    <ligand>
        <name>FAD</name>
        <dbReference type="ChEBI" id="CHEBI:57692"/>
    </ligand>
</feature>
<feature type="binding site" evidence="4">
    <location>
        <begin position="94"/>
        <end position="98"/>
    </location>
    <ligand>
        <name>FAD</name>
        <dbReference type="ChEBI" id="CHEBI:57692"/>
    </ligand>
</feature>
<evidence type="ECO:0000259" key="7">
    <source>
        <dbReference type="Pfam" id="PF03441"/>
    </source>
</evidence>
<dbReference type="AlphaFoldDB" id="S2EK16"/>
<keyword evidence="1 4" id="KW-0285">Flavoprotein</keyword>
<dbReference type="SUPFAM" id="SSF48173">
    <property type="entry name" value="Cryptochrome/photolyase FAD-binding domain"/>
    <property type="match status" value="1"/>
</dbReference>
<keyword evidence="2 4" id="KW-0274">FAD</keyword>
<dbReference type="PANTHER" id="PTHR11455">
    <property type="entry name" value="CRYPTOCHROME"/>
    <property type="match status" value="1"/>
</dbReference>
<dbReference type="GO" id="GO:0003677">
    <property type="term" value="F:DNA binding"/>
    <property type="evidence" value="ECO:0007669"/>
    <property type="project" value="TreeGrafter"/>
</dbReference>
<dbReference type="PANTHER" id="PTHR11455:SF9">
    <property type="entry name" value="CRYPTOCHROME CIRCADIAN CLOCK 5 ISOFORM X1"/>
    <property type="match status" value="1"/>
</dbReference>
<proteinExistence type="inferred from homology"/>
<gene>
    <name evidence="8" type="ORF">BG20_I1569</name>
</gene>
<dbReference type="GO" id="GO:0003904">
    <property type="term" value="F:deoxyribodipyrimidine photo-lyase activity"/>
    <property type="evidence" value="ECO:0007669"/>
    <property type="project" value="TreeGrafter"/>
</dbReference>
<comment type="similarity">
    <text evidence="6">Belongs to the DNA photolyase family.</text>
</comment>
<evidence type="ECO:0000256" key="5">
    <source>
        <dbReference type="PIRSR" id="PIRSR602081-2"/>
    </source>
</evidence>
<feature type="domain" description="Cryptochrome/DNA photolyase FAD-binding" evidence="7">
    <location>
        <begin position="126"/>
        <end position="311"/>
    </location>
</feature>
<sequence>MHVPDEIHTKEQKPYTVYSYFYKTAKTIPVRNKIKNNFRNYSFDKIKNDNSLEITIDNKEKMEGGRRNALKILKNISEYKNYQKTRDYPGLDKTTKLSAHIRFGTISVREAYQAIKENLGIDHILINQLYWREFFTYVLHHFPNSKSETFKKKFRKIPWSTNKQEYHTWCKGETGFPIVDAGMRQLNKTGFMHNRVRMIVASFLTKDMHIDWKLGERYFAEKLVDYDPAVNAGNWQWAASTGCDAVQYFRIFNPWIQQEKFDSNCNYIKKWVPELETLQPKHIHNLWKKYPEGLTYPKPILNHKIESNKTKIIFKNQK</sequence>
<evidence type="ECO:0000256" key="4">
    <source>
        <dbReference type="PIRSR" id="PIRSR602081-1"/>
    </source>
</evidence>
<protein>
    <submittedName>
        <fullName evidence="8">FAD binding domain of DNA photolyase</fullName>
    </submittedName>
</protein>
<comment type="caution">
    <text evidence="8">The sequence shown here is derived from an EMBL/GenBank/DDBJ whole genome shotgun (WGS) entry which is preliminary data.</text>
</comment>
<dbReference type="InterPro" id="IPR018394">
    <property type="entry name" value="DNA_photolyase_1_CS_C"/>
</dbReference>
<feature type="site" description="Electron transfer via tryptophanyl radical" evidence="5">
    <location>
        <position position="159"/>
    </location>
</feature>
<dbReference type="Gene3D" id="1.10.579.10">
    <property type="entry name" value="DNA Cyclobutane Dipyrimidine Photolyase, subunit A, domain 3"/>
    <property type="match status" value="1"/>
</dbReference>
<feature type="binding site" evidence="4">
    <location>
        <begin position="225"/>
        <end position="227"/>
    </location>
    <ligand>
        <name>FAD</name>
        <dbReference type="ChEBI" id="CHEBI:57692"/>
    </ligand>
</feature>
<dbReference type="PROSITE" id="PS00394">
    <property type="entry name" value="DNA_PHOTOLYASES_1_1"/>
    <property type="match status" value="1"/>
</dbReference>
<keyword evidence="3 6" id="KW-0157">Chromophore</keyword>
<dbReference type="EMBL" id="AHJG01000231">
    <property type="protein sequence ID" value="EPA05017.1"/>
    <property type="molecule type" value="Genomic_DNA"/>
</dbReference>
<dbReference type="PATRIC" id="fig|859192.6.peg.1699"/>
<dbReference type="InterPro" id="IPR036134">
    <property type="entry name" value="Crypto/Photolyase_FAD-like_sf"/>
</dbReference>
<evidence type="ECO:0000313" key="8">
    <source>
        <dbReference type="EMBL" id="EPA05017.1"/>
    </source>
</evidence>
<dbReference type="GO" id="GO:0006950">
    <property type="term" value="P:response to stress"/>
    <property type="evidence" value="ECO:0007669"/>
    <property type="project" value="UniProtKB-ARBA"/>
</dbReference>
<feature type="site" description="Electron transfer via tryptophanyl radical" evidence="5">
    <location>
        <position position="235"/>
    </location>
</feature>
<reference evidence="8 9" key="1">
    <citation type="journal article" date="2012" name="J. Bacteriol.">
        <title>Genome Sequence of "Candidatus Nitrosoarchaeum limnia" BG20, a Low-Salinity Ammonia-Oxidizing Archaeon from the San Francisco Bay Estuary.</title>
        <authorList>
            <person name="Mosier A.C."/>
            <person name="Allen E.E."/>
            <person name="Kim M."/>
            <person name="Ferriera S."/>
            <person name="Francis C.A."/>
        </authorList>
    </citation>
    <scope>NUCLEOTIDE SEQUENCE [LARGE SCALE GENOMIC DNA]</scope>
    <source>
        <strain evidence="8 9">BG20</strain>
    </source>
</reference>
<dbReference type="PRINTS" id="PR00147">
    <property type="entry name" value="DNAPHOTLYASE"/>
</dbReference>
<evidence type="ECO:0000256" key="6">
    <source>
        <dbReference type="RuleBase" id="RU004182"/>
    </source>
</evidence>
<feature type="binding site" evidence="4">
    <location>
        <begin position="128"/>
        <end position="135"/>
    </location>
    <ligand>
        <name>FAD</name>
        <dbReference type="ChEBI" id="CHEBI:57692"/>
    </ligand>
</feature>
<evidence type="ECO:0000313" key="9">
    <source>
        <dbReference type="Proteomes" id="UP000014065"/>
    </source>
</evidence>
<dbReference type="GO" id="GO:0006139">
    <property type="term" value="P:nucleobase-containing compound metabolic process"/>
    <property type="evidence" value="ECO:0007669"/>
    <property type="project" value="UniProtKB-ARBA"/>
</dbReference>
<keyword evidence="9" id="KW-1185">Reference proteome</keyword>
<dbReference type="InterPro" id="IPR002081">
    <property type="entry name" value="Cryptochrome/DNA_photolyase_1"/>
</dbReference>
<accession>S2EK16</accession>
<dbReference type="OrthoDB" id="11721at2157"/>
<dbReference type="Pfam" id="PF03441">
    <property type="entry name" value="FAD_binding_7"/>
    <property type="match status" value="1"/>
</dbReference>